<evidence type="ECO:0000313" key="1">
    <source>
        <dbReference type="EMBL" id="WLR96353.1"/>
    </source>
</evidence>
<reference evidence="1 2" key="1">
    <citation type="submission" date="2023-08" db="EMBL/GenBank/DDBJ databases">
        <title>Pathogen: clinical or host-associated sample.</title>
        <authorList>
            <person name="Hergert J."/>
            <person name="Casey R."/>
            <person name="Wagner J."/>
            <person name="Young E.L."/>
            <person name="Oakeson K.F."/>
        </authorList>
    </citation>
    <scope>NUCLEOTIDE SEQUENCE [LARGE SCALE GENOMIC DNA]</scope>
    <source>
        <strain evidence="1 2">1760953</strain>
    </source>
</reference>
<protein>
    <submittedName>
        <fullName evidence="1">Uncharacterized protein</fullName>
    </submittedName>
</protein>
<gene>
    <name evidence="1" type="ORF">Q9313_11515</name>
</gene>
<proteinExistence type="predicted"/>
<accession>A0AA50CIB8</accession>
<sequence length="145" mass="15369">MASKSTISRAQRSSVADFIGIKADQLDDMFVCESWSADLATGIVWIGPQTAAFHGVAGQTCGILDIIQPYDPADWHKILLALEEAATVATDISFGTSIRPMAGLYRPVFCFGHSEITATGGAIVGTFATARRCLETTSAMPALLN</sequence>
<keyword evidence="2" id="KW-1185">Reference proteome</keyword>
<dbReference type="AlphaFoldDB" id="A0AA50CIB8"/>
<organism evidence="1 2">
    <name type="scientific">Shinella sumterensis</name>
    <dbReference type="NCBI Taxonomy" id="1967501"/>
    <lineage>
        <taxon>Bacteria</taxon>
        <taxon>Pseudomonadati</taxon>
        <taxon>Pseudomonadota</taxon>
        <taxon>Alphaproteobacteria</taxon>
        <taxon>Hyphomicrobiales</taxon>
        <taxon>Rhizobiaceae</taxon>
        <taxon>Shinella</taxon>
    </lineage>
</organism>
<name>A0AA50CIB8_9HYPH</name>
<evidence type="ECO:0000313" key="2">
    <source>
        <dbReference type="Proteomes" id="UP001234585"/>
    </source>
</evidence>
<dbReference type="EMBL" id="CP132302">
    <property type="protein sequence ID" value="WLR96353.1"/>
    <property type="molecule type" value="Genomic_DNA"/>
</dbReference>
<dbReference type="RefSeq" id="WP_306036741.1">
    <property type="nucleotide sequence ID" value="NZ_CP132302.1"/>
</dbReference>
<dbReference type="Proteomes" id="UP001234585">
    <property type="component" value="Chromosome"/>
</dbReference>